<dbReference type="RefSeq" id="WP_378298253.1">
    <property type="nucleotide sequence ID" value="NZ_JBHULX010000031.1"/>
</dbReference>
<name>A0ABW5NDN0_9FLAO</name>
<protein>
    <submittedName>
        <fullName evidence="1">Uncharacterized protein</fullName>
    </submittedName>
</protein>
<gene>
    <name evidence="1" type="ORF">ACFSTE_15705</name>
</gene>
<proteinExistence type="predicted"/>
<feature type="non-terminal residue" evidence="1">
    <location>
        <position position="149"/>
    </location>
</feature>
<evidence type="ECO:0000313" key="1">
    <source>
        <dbReference type="EMBL" id="MFD2592283.1"/>
    </source>
</evidence>
<comment type="caution">
    <text evidence="1">The sequence shown here is derived from an EMBL/GenBank/DDBJ whole genome shotgun (WGS) entry which is preliminary data.</text>
</comment>
<dbReference type="Proteomes" id="UP001597459">
    <property type="component" value="Unassembled WGS sequence"/>
</dbReference>
<sequence length="149" mass="17741">MKTFDIKNFKKNIKGLDYQFIDKDSSIVIQNESQLEYRETIQPKNSFFHTINLYHKSGKLKTTYQIYPDLFLKGVRKEYDEQGNLVKETDYDAPYKFTWENVLKLIKERKIDMSHEQFQVNRSFGFGTENIGKETEKPFWAVTYGVNGR</sequence>
<keyword evidence="2" id="KW-1185">Reference proteome</keyword>
<reference evidence="2" key="1">
    <citation type="journal article" date="2019" name="Int. J. Syst. Evol. Microbiol.">
        <title>The Global Catalogue of Microorganisms (GCM) 10K type strain sequencing project: providing services to taxonomists for standard genome sequencing and annotation.</title>
        <authorList>
            <consortium name="The Broad Institute Genomics Platform"/>
            <consortium name="The Broad Institute Genome Sequencing Center for Infectious Disease"/>
            <person name="Wu L."/>
            <person name="Ma J."/>
        </authorList>
    </citation>
    <scope>NUCLEOTIDE SEQUENCE [LARGE SCALE GENOMIC DNA]</scope>
    <source>
        <strain evidence="2">KCTC 42423</strain>
    </source>
</reference>
<evidence type="ECO:0000313" key="2">
    <source>
        <dbReference type="Proteomes" id="UP001597459"/>
    </source>
</evidence>
<organism evidence="1 2">
    <name type="scientific">Aquimarina hainanensis</name>
    <dbReference type="NCBI Taxonomy" id="1578017"/>
    <lineage>
        <taxon>Bacteria</taxon>
        <taxon>Pseudomonadati</taxon>
        <taxon>Bacteroidota</taxon>
        <taxon>Flavobacteriia</taxon>
        <taxon>Flavobacteriales</taxon>
        <taxon>Flavobacteriaceae</taxon>
        <taxon>Aquimarina</taxon>
    </lineage>
</organism>
<dbReference type="EMBL" id="JBHULX010000031">
    <property type="protein sequence ID" value="MFD2592283.1"/>
    <property type="molecule type" value="Genomic_DNA"/>
</dbReference>
<accession>A0ABW5NDN0</accession>